<dbReference type="PROSITE" id="PS00708">
    <property type="entry name" value="PRO_ENDOPEP_SER"/>
    <property type="match status" value="1"/>
</dbReference>
<evidence type="ECO:0000256" key="6">
    <source>
        <dbReference type="ARBA" id="ARBA00022825"/>
    </source>
</evidence>
<dbReference type="InterPro" id="IPR029058">
    <property type="entry name" value="AB_hydrolase_fold"/>
</dbReference>
<evidence type="ECO:0000256" key="4">
    <source>
        <dbReference type="ARBA" id="ARBA00022670"/>
    </source>
</evidence>
<dbReference type="PRINTS" id="PR00862">
    <property type="entry name" value="PROLIGOPTASE"/>
</dbReference>
<dbReference type="InterPro" id="IPR001375">
    <property type="entry name" value="Peptidase_S9_cat"/>
</dbReference>
<name>A0A6G9XX90_NOCBR</name>
<keyword evidence="5" id="KW-0378">Hydrolase</keyword>
<evidence type="ECO:0000259" key="7">
    <source>
        <dbReference type="Pfam" id="PF00326"/>
    </source>
</evidence>
<feature type="domain" description="Peptidase S9A N-terminal" evidence="8">
    <location>
        <begin position="14"/>
        <end position="403"/>
    </location>
</feature>
<evidence type="ECO:0000313" key="10">
    <source>
        <dbReference type="Proteomes" id="UP000501705"/>
    </source>
</evidence>
<dbReference type="Proteomes" id="UP000501705">
    <property type="component" value="Chromosome"/>
</dbReference>
<dbReference type="AlphaFoldDB" id="A0A6G9XX90"/>
<dbReference type="EC" id="3.4.21.26" evidence="3"/>
<keyword evidence="6" id="KW-0720">Serine protease</keyword>
<dbReference type="PANTHER" id="PTHR42881:SF2">
    <property type="entry name" value="PROLYL ENDOPEPTIDASE"/>
    <property type="match status" value="1"/>
</dbReference>
<proteinExistence type="inferred from homology"/>
<evidence type="ECO:0000259" key="8">
    <source>
        <dbReference type="Pfam" id="PF02897"/>
    </source>
</evidence>
<dbReference type="Pfam" id="PF00326">
    <property type="entry name" value="Peptidase_S9"/>
    <property type="match status" value="1"/>
</dbReference>
<protein>
    <recommendedName>
        <fullName evidence="3">prolyl oligopeptidase</fullName>
        <ecNumber evidence="3">3.4.21.26</ecNumber>
    </recommendedName>
</protein>
<evidence type="ECO:0000256" key="1">
    <source>
        <dbReference type="ARBA" id="ARBA00001070"/>
    </source>
</evidence>
<sequence length="677" mass="72618">MTTEYPYIGPSDTWDILHGNRIPDPFRRLEDPADPDNRAWVRSQRQLAESYLDALPGQDRLREVLRGIIVAGPTASPVKSGGSRRFRVGREHAAGPWRLEVADGPRAQWRTLLDAATLGDGAILRRWTPAPDGRFVAVQASVGGCEDSTPLVLLDAATGTVLHTCGLTRYAPVEWLADGSAYFYVRRHENGCGSGVYRHRVGTEIADDELLVGDDNPVGRYHLAFWHDRWLIVTGRAGTSRSTRVSIADLREGTALRPLELGGLSSAGVVLDRAGRILAISTATSEFGQLLVAEPLPSGGWGPWRVLVSAEAPAVLAAFALAPADGTDRLLVLRTRDGYAELSVHDAVHGDWLLDAELPGAGTVAGIRSTDEPGVLVLSYTDWIRPLGAWRLDLRTGRVHPTESAARELPGITVTRTTYRSADDTEVPVTVLAPSGPPMPRPTILSCYGGFGITFRPGYQPDGLTWVLAGGVMAIAGVRGGGERGRRWHRDGAGARKLNAFADLHAAGDWLVETGWTRRGSLALLGGSNGGLMAVGAMVQRPADYAAVVSAGAPLDMVRYERWGLGPAWREEYGSAADPAALPVLLRYSPYYNVTAHRDEAPRRWPPALFTTGDSDTRVPPVHSCKMVAALQRDTGGPVLLDVIVGKGHAGGGPSSDRALICLLAFLARHTGLPLEA</sequence>
<dbReference type="InterPro" id="IPR051167">
    <property type="entry name" value="Prolyl_oligopep/macrocyclase"/>
</dbReference>
<organism evidence="9 10">
    <name type="scientific">Nocardia brasiliensis</name>
    <dbReference type="NCBI Taxonomy" id="37326"/>
    <lineage>
        <taxon>Bacteria</taxon>
        <taxon>Bacillati</taxon>
        <taxon>Actinomycetota</taxon>
        <taxon>Actinomycetes</taxon>
        <taxon>Mycobacteriales</taxon>
        <taxon>Nocardiaceae</taxon>
        <taxon>Nocardia</taxon>
    </lineage>
</organism>
<comment type="similarity">
    <text evidence="2">Belongs to the peptidase S9A family.</text>
</comment>
<dbReference type="Gene3D" id="2.130.10.120">
    <property type="entry name" value="Prolyl oligopeptidase, N-terminal domain"/>
    <property type="match status" value="1"/>
</dbReference>
<dbReference type="PANTHER" id="PTHR42881">
    <property type="entry name" value="PROLYL ENDOPEPTIDASE"/>
    <property type="match status" value="1"/>
</dbReference>
<dbReference type="SUPFAM" id="SSF50993">
    <property type="entry name" value="Peptidase/esterase 'gauge' domain"/>
    <property type="match status" value="1"/>
</dbReference>
<feature type="domain" description="Peptidase S9 prolyl oligopeptidase catalytic" evidence="7">
    <location>
        <begin position="468"/>
        <end position="671"/>
    </location>
</feature>
<dbReference type="Pfam" id="PF02897">
    <property type="entry name" value="Peptidase_S9_N"/>
    <property type="match status" value="1"/>
</dbReference>
<dbReference type="GO" id="GO:0005829">
    <property type="term" value="C:cytosol"/>
    <property type="evidence" value="ECO:0007669"/>
    <property type="project" value="TreeGrafter"/>
</dbReference>
<gene>
    <name evidence="9" type="ORF">F5X71_27480</name>
</gene>
<dbReference type="SUPFAM" id="SSF53474">
    <property type="entry name" value="alpha/beta-Hydrolases"/>
    <property type="match status" value="1"/>
</dbReference>
<dbReference type="InterPro" id="IPR002471">
    <property type="entry name" value="Pept_S9_AS"/>
</dbReference>
<keyword evidence="4" id="KW-0645">Protease</keyword>
<dbReference type="GO" id="GO:0004252">
    <property type="term" value="F:serine-type endopeptidase activity"/>
    <property type="evidence" value="ECO:0007669"/>
    <property type="project" value="UniProtKB-EC"/>
</dbReference>
<evidence type="ECO:0000256" key="3">
    <source>
        <dbReference type="ARBA" id="ARBA00011897"/>
    </source>
</evidence>
<dbReference type="EMBL" id="CP046171">
    <property type="protein sequence ID" value="QIS05555.1"/>
    <property type="molecule type" value="Genomic_DNA"/>
</dbReference>
<dbReference type="InterPro" id="IPR023302">
    <property type="entry name" value="Pept_S9A_N"/>
</dbReference>
<reference evidence="9 10" key="1">
    <citation type="journal article" date="2019" name="ACS Chem. Biol.">
        <title>Identification and Mobilization of a Cryptic Antibiotic Biosynthesis Gene Locus from a Human-Pathogenic Nocardia Isolate.</title>
        <authorList>
            <person name="Herisse M."/>
            <person name="Ishida K."/>
            <person name="Porter J.L."/>
            <person name="Howden B."/>
            <person name="Hertweck C."/>
            <person name="Stinear T.P."/>
            <person name="Pidot S.J."/>
        </authorList>
    </citation>
    <scope>NUCLEOTIDE SEQUENCE [LARGE SCALE GENOMIC DNA]</scope>
    <source>
        <strain evidence="9 10">AUSMDU00024985</strain>
    </source>
</reference>
<comment type="catalytic activity">
    <reaction evidence="1">
        <text>Hydrolysis of Pro-|-Xaa &gt;&gt; Ala-|-Xaa in oligopeptides.</text>
        <dbReference type="EC" id="3.4.21.26"/>
    </reaction>
</comment>
<dbReference type="GO" id="GO:0006508">
    <property type="term" value="P:proteolysis"/>
    <property type="evidence" value="ECO:0007669"/>
    <property type="project" value="UniProtKB-KW"/>
</dbReference>
<evidence type="ECO:0000256" key="5">
    <source>
        <dbReference type="ARBA" id="ARBA00022801"/>
    </source>
</evidence>
<evidence type="ECO:0000256" key="2">
    <source>
        <dbReference type="ARBA" id="ARBA00005228"/>
    </source>
</evidence>
<dbReference type="RefSeq" id="WP_167464625.1">
    <property type="nucleotide sequence ID" value="NZ_CP046171.1"/>
</dbReference>
<dbReference type="InterPro" id="IPR002470">
    <property type="entry name" value="Peptidase_S9A"/>
</dbReference>
<dbReference type="Gene3D" id="3.40.50.1820">
    <property type="entry name" value="alpha/beta hydrolase"/>
    <property type="match status" value="1"/>
</dbReference>
<accession>A0A6G9XX90</accession>
<evidence type="ECO:0000313" key="9">
    <source>
        <dbReference type="EMBL" id="QIS05555.1"/>
    </source>
</evidence>
<dbReference type="GO" id="GO:0070012">
    <property type="term" value="F:oligopeptidase activity"/>
    <property type="evidence" value="ECO:0007669"/>
    <property type="project" value="TreeGrafter"/>
</dbReference>